<reference evidence="1 2" key="1">
    <citation type="submission" date="2007-08" db="EMBL/GenBank/DDBJ databases">
        <title>Draft genome sequence of Clostridium leptum (DSM 753).</title>
        <authorList>
            <person name="Sudarsanam P."/>
            <person name="Ley R."/>
            <person name="Guruge J."/>
            <person name="Turnbaugh P.J."/>
            <person name="Mahowald M."/>
            <person name="Liep D."/>
            <person name="Gordon J."/>
        </authorList>
    </citation>
    <scope>NUCLEOTIDE SEQUENCE [LARGE SCALE GENOMIC DNA]</scope>
    <source>
        <strain evidence="1 2">DSM 753</strain>
    </source>
</reference>
<dbReference type="AlphaFoldDB" id="A7VQ32"/>
<organism evidence="1 2">
    <name type="scientific">[Clostridium] leptum DSM 753</name>
    <dbReference type="NCBI Taxonomy" id="428125"/>
    <lineage>
        <taxon>Bacteria</taxon>
        <taxon>Bacillati</taxon>
        <taxon>Bacillota</taxon>
        <taxon>Clostridia</taxon>
        <taxon>Eubacteriales</taxon>
        <taxon>Oscillospiraceae</taxon>
        <taxon>Oscillospiraceae incertae sedis</taxon>
    </lineage>
</organism>
<gene>
    <name evidence="1" type="ORF">CLOLEP_00659</name>
</gene>
<dbReference type="HOGENOM" id="CLU_3198106_0_0_9"/>
<sequence>MRFVKIKIPTITITIAPFLQKKHFYEANPLFMFPFSEQADKNSGL</sequence>
<evidence type="ECO:0000313" key="1">
    <source>
        <dbReference type="EMBL" id="EDO62537.1"/>
    </source>
</evidence>
<accession>A7VQ32</accession>
<dbReference type="EMBL" id="ABCB02000014">
    <property type="protein sequence ID" value="EDO62537.1"/>
    <property type="molecule type" value="Genomic_DNA"/>
</dbReference>
<evidence type="ECO:0000313" key="2">
    <source>
        <dbReference type="Proteomes" id="UP000003490"/>
    </source>
</evidence>
<dbReference type="Proteomes" id="UP000003490">
    <property type="component" value="Unassembled WGS sequence"/>
</dbReference>
<reference evidence="1 2" key="2">
    <citation type="submission" date="2007-08" db="EMBL/GenBank/DDBJ databases">
        <authorList>
            <person name="Fulton L."/>
            <person name="Clifton S."/>
            <person name="Fulton B."/>
            <person name="Xu J."/>
            <person name="Minx P."/>
            <person name="Pepin K.H."/>
            <person name="Johnson M."/>
            <person name="Thiruvilangam P."/>
            <person name="Bhonagiri V."/>
            <person name="Nash W.E."/>
            <person name="Wang C."/>
            <person name="Mardis E.R."/>
            <person name="Wilson R.K."/>
        </authorList>
    </citation>
    <scope>NUCLEOTIDE SEQUENCE [LARGE SCALE GENOMIC DNA]</scope>
    <source>
        <strain evidence="1 2">DSM 753</strain>
    </source>
</reference>
<name>A7VQ32_9FIRM</name>
<comment type="caution">
    <text evidence="1">The sequence shown here is derived from an EMBL/GenBank/DDBJ whole genome shotgun (WGS) entry which is preliminary data.</text>
</comment>
<proteinExistence type="predicted"/>
<protein>
    <submittedName>
        <fullName evidence="1">Uncharacterized protein</fullName>
    </submittedName>
</protein>